<dbReference type="OrthoDB" id="10042731at2759"/>
<gene>
    <name evidence="12" type="ORF">OS493_025488</name>
</gene>
<evidence type="ECO:0000256" key="4">
    <source>
        <dbReference type="ARBA" id="ARBA00022989"/>
    </source>
</evidence>
<accession>A0A9X0CJE8</accession>
<dbReference type="Pfam" id="PF00001">
    <property type="entry name" value="7tm_1"/>
    <property type="match status" value="1"/>
</dbReference>
<evidence type="ECO:0000313" key="12">
    <source>
        <dbReference type="EMBL" id="KAJ7356378.1"/>
    </source>
</evidence>
<evidence type="ECO:0000256" key="1">
    <source>
        <dbReference type="ARBA" id="ARBA00004651"/>
    </source>
</evidence>
<dbReference type="PROSITE" id="PS50262">
    <property type="entry name" value="G_PROTEIN_RECEP_F1_2"/>
    <property type="match status" value="1"/>
</dbReference>
<feature type="domain" description="G-protein coupled receptors family 1 profile" evidence="11">
    <location>
        <begin position="1"/>
        <end position="239"/>
    </location>
</feature>
<keyword evidence="5" id="KW-0297">G-protein coupled receptor</keyword>
<evidence type="ECO:0000256" key="5">
    <source>
        <dbReference type="ARBA" id="ARBA00023040"/>
    </source>
</evidence>
<evidence type="ECO:0000256" key="8">
    <source>
        <dbReference type="ARBA" id="ARBA00023180"/>
    </source>
</evidence>
<dbReference type="EMBL" id="MU827322">
    <property type="protein sequence ID" value="KAJ7356378.1"/>
    <property type="molecule type" value="Genomic_DNA"/>
</dbReference>
<evidence type="ECO:0000256" key="9">
    <source>
        <dbReference type="ARBA" id="ARBA00023224"/>
    </source>
</evidence>
<keyword evidence="9" id="KW-0807">Transducer</keyword>
<keyword evidence="4 10" id="KW-1133">Transmembrane helix</keyword>
<keyword evidence="8" id="KW-0325">Glycoprotein</keyword>
<dbReference type="PANTHER" id="PTHR24246">
    <property type="entry name" value="OLFACTORY RECEPTOR AND ADENOSINE RECEPTOR"/>
    <property type="match status" value="1"/>
</dbReference>
<keyword evidence="13" id="KW-1185">Reference proteome</keyword>
<dbReference type="GO" id="GO:0004930">
    <property type="term" value="F:G protein-coupled receptor activity"/>
    <property type="evidence" value="ECO:0007669"/>
    <property type="project" value="UniProtKB-KW"/>
</dbReference>
<feature type="transmembrane region" description="Helical" evidence="10">
    <location>
        <begin position="128"/>
        <end position="147"/>
    </location>
</feature>
<dbReference type="InterPro" id="IPR000276">
    <property type="entry name" value="GPCR_Rhodpsn"/>
</dbReference>
<keyword evidence="3 10" id="KW-0812">Transmembrane</keyword>
<organism evidence="12 13">
    <name type="scientific">Desmophyllum pertusum</name>
    <dbReference type="NCBI Taxonomy" id="174260"/>
    <lineage>
        <taxon>Eukaryota</taxon>
        <taxon>Metazoa</taxon>
        <taxon>Cnidaria</taxon>
        <taxon>Anthozoa</taxon>
        <taxon>Hexacorallia</taxon>
        <taxon>Scleractinia</taxon>
        <taxon>Caryophylliina</taxon>
        <taxon>Caryophylliidae</taxon>
        <taxon>Desmophyllum</taxon>
    </lineage>
</organism>
<evidence type="ECO:0000256" key="6">
    <source>
        <dbReference type="ARBA" id="ARBA00023136"/>
    </source>
</evidence>
<dbReference type="Gene3D" id="1.20.1070.10">
    <property type="entry name" value="Rhodopsin 7-helix transmembrane proteins"/>
    <property type="match status" value="1"/>
</dbReference>
<sequence length="269" mass="30989">MYKNPLKCFRTVPMLFVANLAVADFLTGCIVDPLYVAYNFGYYHARDYQTALLAGDHASYITVNVSLCTVVVLVIDRFLALKIPIRYRSIMTSRRAAGIIAILWVYSILFSFLRNMGVPETIYYLLDLHIHVTGSLSTLTVFLGLIYRRSVVVRTQRVGMADPTPRHDDQRKQMISDMKMMRTFLIILTACYLCLLPYYIYMHIYMFCSTCQANVVLLVMSKLSEPVVYLNCAVNPFIYAWRHKVFRKSLKAVLRKQNTVNQEATCISH</sequence>
<name>A0A9X0CJE8_9CNID</name>
<keyword evidence="7" id="KW-0675">Receptor</keyword>
<dbReference type="GO" id="GO:0005886">
    <property type="term" value="C:plasma membrane"/>
    <property type="evidence" value="ECO:0007669"/>
    <property type="project" value="UniProtKB-SubCell"/>
</dbReference>
<comment type="subcellular location">
    <subcellularLocation>
        <location evidence="1">Cell membrane</location>
        <topology evidence="1">Multi-pass membrane protein</topology>
    </subcellularLocation>
</comment>
<reference evidence="12" key="1">
    <citation type="submission" date="2023-01" db="EMBL/GenBank/DDBJ databases">
        <title>Genome assembly of the deep-sea coral Lophelia pertusa.</title>
        <authorList>
            <person name="Herrera S."/>
            <person name="Cordes E."/>
        </authorList>
    </citation>
    <scope>NUCLEOTIDE SEQUENCE</scope>
    <source>
        <strain evidence="12">USNM1676648</strain>
        <tissue evidence="12">Polyp</tissue>
    </source>
</reference>
<evidence type="ECO:0000256" key="7">
    <source>
        <dbReference type="ARBA" id="ARBA00023170"/>
    </source>
</evidence>
<feature type="transmembrane region" description="Helical" evidence="10">
    <location>
        <begin position="58"/>
        <end position="75"/>
    </location>
</feature>
<dbReference type="AlphaFoldDB" id="A0A9X0CJE8"/>
<comment type="caution">
    <text evidence="12">The sequence shown here is derived from an EMBL/GenBank/DDBJ whole genome shotgun (WGS) entry which is preliminary data.</text>
</comment>
<evidence type="ECO:0000256" key="2">
    <source>
        <dbReference type="ARBA" id="ARBA00022475"/>
    </source>
</evidence>
<dbReference type="SUPFAM" id="SSF81321">
    <property type="entry name" value="Family A G protein-coupled receptor-like"/>
    <property type="match status" value="1"/>
</dbReference>
<evidence type="ECO:0000313" key="13">
    <source>
        <dbReference type="Proteomes" id="UP001163046"/>
    </source>
</evidence>
<keyword evidence="6 10" id="KW-0472">Membrane</keyword>
<keyword evidence="2" id="KW-1003">Cell membrane</keyword>
<protein>
    <recommendedName>
        <fullName evidence="11">G-protein coupled receptors family 1 profile domain-containing protein</fullName>
    </recommendedName>
</protein>
<feature type="transmembrane region" description="Helical" evidence="10">
    <location>
        <begin position="180"/>
        <end position="201"/>
    </location>
</feature>
<dbReference type="Proteomes" id="UP001163046">
    <property type="component" value="Unassembled WGS sequence"/>
</dbReference>
<feature type="transmembrane region" description="Helical" evidence="10">
    <location>
        <begin position="96"/>
        <end position="116"/>
    </location>
</feature>
<feature type="transmembrane region" description="Helical" evidence="10">
    <location>
        <begin position="12"/>
        <end position="38"/>
    </location>
</feature>
<dbReference type="InterPro" id="IPR017452">
    <property type="entry name" value="GPCR_Rhodpsn_7TM"/>
</dbReference>
<evidence type="ECO:0000259" key="11">
    <source>
        <dbReference type="PROSITE" id="PS50262"/>
    </source>
</evidence>
<dbReference type="PRINTS" id="PR00237">
    <property type="entry name" value="GPCRRHODOPSN"/>
</dbReference>
<evidence type="ECO:0000256" key="10">
    <source>
        <dbReference type="SAM" id="Phobius"/>
    </source>
</evidence>
<proteinExistence type="predicted"/>
<evidence type="ECO:0000256" key="3">
    <source>
        <dbReference type="ARBA" id="ARBA00022692"/>
    </source>
</evidence>
<dbReference type="PANTHER" id="PTHR24246:SF27">
    <property type="entry name" value="ADENOSINE RECEPTOR, ISOFORM A"/>
    <property type="match status" value="1"/>
</dbReference>